<dbReference type="SMART" id="SM00981">
    <property type="entry name" value="THUMP"/>
    <property type="match status" value="1"/>
</dbReference>
<dbReference type="PANTHER" id="PTHR47313:SF1">
    <property type="entry name" value="RIBOSOMAL RNA LARGE SUBUNIT METHYLTRANSFERASE K_L"/>
    <property type="match status" value="1"/>
</dbReference>
<dbReference type="InterPro" id="IPR054170">
    <property type="entry name" value="RlmL_1st"/>
</dbReference>
<dbReference type="Proteomes" id="UP000295632">
    <property type="component" value="Unassembled WGS sequence"/>
</dbReference>
<evidence type="ECO:0000256" key="1">
    <source>
        <dbReference type="ARBA" id="ARBA00022603"/>
    </source>
</evidence>
<dbReference type="Gene3D" id="3.40.50.150">
    <property type="entry name" value="Vaccinia Virus protein VP39"/>
    <property type="match status" value="1"/>
</dbReference>
<dbReference type="InterPro" id="IPR004114">
    <property type="entry name" value="THUMP_dom"/>
</dbReference>
<evidence type="ECO:0000313" key="5">
    <source>
        <dbReference type="EMBL" id="TDQ41475.1"/>
    </source>
</evidence>
<dbReference type="AlphaFoldDB" id="A0A4R6U9W0"/>
<dbReference type="EMBL" id="SNYJ01000003">
    <property type="protein sequence ID" value="TDQ41475.1"/>
    <property type="molecule type" value="Genomic_DNA"/>
</dbReference>
<dbReference type="Pfam" id="PF01170">
    <property type="entry name" value="UPF0020"/>
    <property type="match status" value="1"/>
</dbReference>
<comment type="caution">
    <text evidence="5">The sequence shown here is derived from an EMBL/GenBank/DDBJ whole genome shotgun (WGS) entry which is preliminary data.</text>
</comment>
<organism evidence="5 6">
    <name type="scientific">Aureibacillus halotolerans</name>
    <dbReference type="NCBI Taxonomy" id="1508390"/>
    <lineage>
        <taxon>Bacteria</taxon>
        <taxon>Bacillati</taxon>
        <taxon>Bacillota</taxon>
        <taxon>Bacilli</taxon>
        <taxon>Bacillales</taxon>
        <taxon>Bacillaceae</taxon>
        <taxon>Aureibacillus</taxon>
    </lineage>
</organism>
<dbReference type="Gene3D" id="3.30.2130.30">
    <property type="match status" value="1"/>
</dbReference>
<dbReference type="GO" id="GO:0070043">
    <property type="term" value="F:rRNA (guanine-N7-)-methyltransferase activity"/>
    <property type="evidence" value="ECO:0007669"/>
    <property type="project" value="TreeGrafter"/>
</dbReference>
<reference evidence="5 6" key="1">
    <citation type="submission" date="2019-03" db="EMBL/GenBank/DDBJ databases">
        <title>Genomic Encyclopedia of Type Strains, Phase IV (KMG-IV): sequencing the most valuable type-strain genomes for metagenomic binning, comparative biology and taxonomic classification.</title>
        <authorList>
            <person name="Goeker M."/>
        </authorList>
    </citation>
    <scope>NUCLEOTIDE SEQUENCE [LARGE SCALE GENOMIC DNA]</scope>
    <source>
        <strain evidence="5 6">DSM 28697</strain>
    </source>
</reference>
<dbReference type="InterPro" id="IPR000241">
    <property type="entry name" value="RlmKL-like_Mtase"/>
</dbReference>
<evidence type="ECO:0000259" key="4">
    <source>
        <dbReference type="PROSITE" id="PS51165"/>
    </source>
</evidence>
<dbReference type="GO" id="GO:0003723">
    <property type="term" value="F:RNA binding"/>
    <property type="evidence" value="ECO:0007669"/>
    <property type="project" value="UniProtKB-UniRule"/>
</dbReference>
<dbReference type="RefSeq" id="WP_133579353.1">
    <property type="nucleotide sequence ID" value="NZ_SNYJ01000003.1"/>
</dbReference>
<keyword evidence="1 5" id="KW-0489">Methyltransferase</keyword>
<evidence type="ECO:0000313" key="6">
    <source>
        <dbReference type="Proteomes" id="UP000295632"/>
    </source>
</evidence>
<dbReference type="PROSITE" id="PS01261">
    <property type="entry name" value="UPF0020"/>
    <property type="match status" value="1"/>
</dbReference>
<dbReference type="SUPFAM" id="SSF53335">
    <property type="entry name" value="S-adenosyl-L-methionine-dependent methyltransferases"/>
    <property type="match status" value="1"/>
</dbReference>
<dbReference type="PANTHER" id="PTHR47313">
    <property type="entry name" value="RIBOSOMAL RNA LARGE SUBUNIT METHYLTRANSFERASE K/L"/>
    <property type="match status" value="1"/>
</dbReference>
<dbReference type="OrthoDB" id="9809404at2"/>
<evidence type="ECO:0000256" key="3">
    <source>
        <dbReference type="PROSITE-ProRule" id="PRU00529"/>
    </source>
</evidence>
<name>A0A4R6U9W0_9BACI</name>
<dbReference type="Pfam" id="PF22020">
    <property type="entry name" value="RlmL_1st"/>
    <property type="match status" value="1"/>
</dbReference>
<sequence length="378" mass="42531">MEQQFTIICTTAMGLEAVAKNEIKQLGYPEAISENGRVVLQGSAKDVAKLNLWLRTVDRVKLLVGRFEATSFDDLFEGTKALSWEAYLPFDAAFPVSGKCVRSQLYSVPDCQSIVKKAIVERLAANQVQFQKFDESGATFPIEINVTKDIAELTLDTSGSGLHKRGFRLGQGEAPVKETLAAALVLLTNWKPDMPFIDPLCGSGTITLEAAMIGMNIAPGFNRGFAAEHWPIISEKYWNEVREEAEDLARYDQELSISGSDIDHRMIDIAKENAMEAGLQDNIDYRQMQLSDLHLKTEQGVLVTNPPYGERLGDKEIAMELAESLGDLYKQQPSWSFYVITSDKRFESFFGPQATKRRKLFNGQIETQYYQYWAKRRP</sequence>
<dbReference type="CDD" id="cd11715">
    <property type="entry name" value="THUMP_AdoMetMT"/>
    <property type="match status" value="1"/>
</dbReference>
<dbReference type="InterPro" id="IPR029063">
    <property type="entry name" value="SAM-dependent_MTases_sf"/>
</dbReference>
<dbReference type="PROSITE" id="PS00092">
    <property type="entry name" value="N6_MTASE"/>
    <property type="match status" value="1"/>
</dbReference>
<evidence type="ECO:0000256" key="2">
    <source>
        <dbReference type="ARBA" id="ARBA00022679"/>
    </source>
</evidence>
<accession>A0A4R6U9W0</accession>
<proteinExistence type="predicted"/>
<dbReference type="InterPro" id="IPR002052">
    <property type="entry name" value="DNA_methylase_N6_adenine_CS"/>
</dbReference>
<dbReference type="GO" id="GO:0008990">
    <property type="term" value="F:rRNA (guanine-N2-)-methyltransferase activity"/>
    <property type="evidence" value="ECO:0007669"/>
    <property type="project" value="TreeGrafter"/>
</dbReference>
<gene>
    <name evidence="5" type="ORF">EV213_10352</name>
</gene>
<dbReference type="Pfam" id="PF02926">
    <property type="entry name" value="THUMP"/>
    <property type="match status" value="1"/>
</dbReference>
<protein>
    <submittedName>
        <fullName evidence="5">Putative N6-adenine-specific DNA methylase</fullName>
    </submittedName>
</protein>
<keyword evidence="3" id="KW-0694">RNA-binding</keyword>
<keyword evidence="6" id="KW-1185">Reference proteome</keyword>
<dbReference type="PROSITE" id="PS51165">
    <property type="entry name" value="THUMP"/>
    <property type="match status" value="1"/>
</dbReference>
<feature type="domain" description="THUMP" evidence="4">
    <location>
        <begin position="46"/>
        <end position="157"/>
    </location>
</feature>
<keyword evidence="2" id="KW-0808">Transferase</keyword>
<dbReference type="InterPro" id="IPR053943">
    <property type="entry name" value="RlmKL-like_Mtase_CS"/>
</dbReference>